<dbReference type="InterPro" id="IPR006015">
    <property type="entry name" value="Universal_stress_UspA"/>
</dbReference>
<organism evidence="3 4">
    <name type="scientific">Maribacter stanieri</name>
    <dbReference type="NCBI Taxonomy" id="440514"/>
    <lineage>
        <taxon>Bacteria</taxon>
        <taxon>Pseudomonadati</taxon>
        <taxon>Bacteroidota</taxon>
        <taxon>Flavobacteriia</taxon>
        <taxon>Flavobacteriales</taxon>
        <taxon>Flavobacteriaceae</taxon>
        <taxon>Maribacter</taxon>
    </lineage>
</organism>
<dbReference type="SUPFAM" id="SSF52402">
    <property type="entry name" value="Adenine nucleotide alpha hydrolases-like"/>
    <property type="match status" value="1"/>
</dbReference>
<comment type="similarity">
    <text evidence="1">Belongs to the universal stress protein A family.</text>
</comment>
<dbReference type="PRINTS" id="PR01438">
    <property type="entry name" value="UNVRSLSTRESS"/>
</dbReference>
<accession>A0A1I6IJ09</accession>
<protein>
    <submittedName>
        <fullName evidence="3">Nucleotide-binding universal stress protein, UspA family</fullName>
    </submittedName>
</protein>
<evidence type="ECO:0000256" key="1">
    <source>
        <dbReference type="ARBA" id="ARBA00008791"/>
    </source>
</evidence>
<sequence length="268" mass="30491">MHSILLPTDFSKNSQNAIDYAIYLFEREPCTFYLLHAYYQVPSETGTKFDASIELDSMYKKLEATKSDKHTFESILVSDTALGAIDKTIVEKDIQFVFMGTTGFSAVQDVFMGSVTTSVLKNINSSTIIAVPGEYDYDVPDDILFANDYKHTFKPAELSPIIKIASLWGSIINIVYVNSKKELENVQQSNKELLDLHLKNTKHRFIKVKKKSSVTATLKDLEKGYKNICMVAFLKTEHSFFKKLINEPIIRNMTFKTEVPIMIMPVLK</sequence>
<dbReference type="AlphaFoldDB" id="A0A1I6IJ09"/>
<evidence type="ECO:0000259" key="2">
    <source>
        <dbReference type="Pfam" id="PF00582"/>
    </source>
</evidence>
<dbReference type="Pfam" id="PF00582">
    <property type="entry name" value="Usp"/>
    <property type="match status" value="1"/>
</dbReference>
<keyword evidence="4" id="KW-1185">Reference proteome</keyword>
<dbReference type="CDD" id="cd00293">
    <property type="entry name" value="USP-like"/>
    <property type="match status" value="1"/>
</dbReference>
<name>A0A1I6IJ09_9FLAO</name>
<feature type="domain" description="UspA" evidence="2">
    <location>
        <begin position="2"/>
        <end position="129"/>
    </location>
</feature>
<evidence type="ECO:0000313" key="3">
    <source>
        <dbReference type="EMBL" id="SFR66661.1"/>
    </source>
</evidence>
<dbReference type="Gene3D" id="3.40.50.12370">
    <property type="match status" value="1"/>
</dbReference>
<evidence type="ECO:0000313" key="4">
    <source>
        <dbReference type="Proteomes" id="UP000199462"/>
    </source>
</evidence>
<dbReference type="InterPro" id="IPR006016">
    <property type="entry name" value="UspA"/>
</dbReference>
<gene>
    <name evidence="3" type="ORF">SAMN04488010_1803</name>
</gene>
<dbReference type="Proteomes" id="UP000199462">
    <property type="component" value="Unassembled WGS sequence"/>
</dbReference>
<dbReference type="RefSeq" id="WP_091902706.1">
    <property type="nucleotide sequence ID" value="NZ_FOYX01000001.1"/>
</dbReference>
<reference evidence="4" key="1">
    <citation type="submission" date="2016-10" db="EMBL/GenBank/DDBJ databases">
        <authorList>
            <person name="Varghese N."/>
            <person name="Submissions S."/>
        </authorList>
    </citation>
    <scope>NUCLEOTIDE SEQUENCE [LARGE SCALE GENOMIC DNA]</scope>
    <source>
        <strain evidence="4">DSM 19891</strain>
    </source>
</reference>
<dbReference type="EMBL" id="FOYX01000001">
    <property type="protein sequence ID" value="SFR66661.1"/>
    <property type="molecule type" value="Genomic_DNA"/>
</dbReference>
<proteinExistence type="inferred from homology"/>
<dbReference type="STRING" id="440514.SAMN04488010_1803"/>